<keyword evidence="1" id="KW-1133">Transmembrane helix</keyword>
<organism evidence="2 3">
    <name type="scientific">Dickeya dadantii (strain 3937)</name>
    <name type="common">Erwinia chrysanthemi (strain 3937)</name>
    <dbReference type="NCBI Taxonomy" id="198628"/>
    <lineage>
        <taxon>Bacteria</taxon>
        <taxon>Pseudomonadati</taxon>
        <taxon>Pseudomonadota</taxon>
        <taxon>Gammaproteobacteria</taxon>
        <taxon>Enterobacterales</taxon>
        <taxon>Pectobacteriaceae</taxon>
        <taxon>Dickeya</taxon>
    </lineage>
</organism>
<dbReference type="Proteomes" id="UP000006859">
    <property type="component" value="Chromosome"/>
</dbReference>
<dbReference type="AlphaFoldDB" id="E0SLR4"/>
<dbReference type="EMBL" id="CP002038">
    <property type="protein sequence ID" value="ADM96898.1"/>
    <property type="molecule type" value="Genomic_DNA"/>
</dbReference>
<proteinExistence type="predicted"/>
<feature type="transmembrane region" description="Helical" evidence="1">
    <location>
        <begin position="46"/>
        <end position="66"/>
    </location>
</feature>
<name>E0SLR4_DICD3</name>
<protein>
    <submittedName>
        <fullName evidence="2">Uncharacterized protein</fullName>
    </submittedName>
</protein>
<keyword evidence="1" id="KW-0812">Transmembrane</keyword>
<evidence type="ECO:0000313" key="3">
    <source>
        <dbReference type="Proteomes" id="UP000006859"/>
    </source>
</evidence>
<keyword evidence="3" id="KW-1185">Reference proteome</keyword>
<dbReference type="HOGENOM" id="CLU_2329248_0_0_6"/>
<keyword evidence="1" id="KW-0472">Membrane</keyword>
<gene>
    <name evidence="2" type="ordered locus">Dda3937_02288</name>
</gene>
<evidence type="ECO:0000256" key="1">
    <source>
        <dbReference type="SAM" id="Phobius"/>
    </source>
</evidence>
<dbReference type="STRING" id="198628.Dda3937_02288"/>
<reference evidence="2 3" key="1">
    <citation type="journal article" date="2011" name="J. Bacteriol.">
        <title>Genome sequence of the plant-pathogenic bacterium Dickeya dadantii 3937.</title>
        <authorList>
            <person name="Glasner J.D."/>
            <person name="Yang C.H."/>
            <person name="Reverchon S."/>
            <person name="Hugouvieux-Cotte-Pattat N."/>
            <person name="Condemine G."/>
            <person name="Bohin J.P."/>
            <person name="Van Gijsegem F."/>
            <person name="Yang S."/>
            <person name="Franza T."/>
            <person name="Expert D."/>
            <person name="Plunkett G. III"/>
            <person name="San Francisco M.J."/>
            <person name="Charkowski A.O."/>
            <person name="Py B."/>
            <person name="Bell K."/>
            <person name="Rauscher L."/>
            <person name="Rodriguez-Palenzuela P."/>
            <person name="Toussaint A."/>
            <person name="Holeva M.C."/>
            <person name="He S.Y."/>
            <person name="Douet V."/>
            <person name="Boccara M."/>
            <person name="Blanco C."/>
            <person name="Toth I."/>
            <person name="Anderson B.D."/>
            <person name="Biehl B.S."/>
            <person name="Mau B."/>
            <person name="Flynn S.M."/>
            <person name="Barras F."/>
            <person name="Lindeberg M."/>
            <person name="Birch P.R."/>
            <person name="Tsuyumu S."/>
            <person name="Shi X."/>
            <person name="Hibbing M."/>
            <person name="Yap M.N."/>
            <person name="Carpentier M."/>
            <person name="Dassa E."/>
            <person name="Umehara M."/>
            <person name="Kim J.F."/>
            <person name="Rusch M."/>
            <person name="Soni P."/>
            <person name="Mayhew G.F."/>
            <person name="Fouts D.E."/>
            <person name="Gill S.R."/>
            <person name="Blattner F.R."/>
            <person name="Keen N.T."/>
            <person name="Perna N.T."/>
        </authorList>
    </citation>
    <scope>NUCLEOTIDE SEQUENCE [LARGE SCALE GENOMIC DNA]</scope>
    <source>
        <strain evidence="2 3">3937</strain>
    </source>
</reference>
<feature type="transmembrane region" description="Helical" evidence="1">
    <location>
        <begin position="15"/>
        <end position="34"/>
    </location>
</feature>
<accession>E0SLR4</accession>
<evidence type="ECO:0000313" key="2">
    <source>
        <dbReference type="EMBL" id="ADM96898.1"/>
    </source>
</evidence>
<sequence>MSVFPPTTFSGNDHSALIFTGKVSGLIIYAISIPDRKNIYIKNRHFGMSFIFNLTVQVTGLNYRYITRIKFFIPSLVSISSITYTPPDQESKQKTSIY</sequence>
<dbReference type="KEGG" id="ddd:Dda3937_02288"/>